<dbReference type="Pfam" id="PF12697">
    <property type="entry name" value="Abhydrolase_6"/>
    <property type="match status" value="1"/>
</dbReference>
<evidence type="ECO:0000259" key="1">
    <source>
        <dbReference type="Pfam" id="PF12697"/>
    </source>
</evidence>
<protein>
    <recommendedName>
        <fullName evidence="1">AB hydrolase-1 domain-containing protein</fullName>
    </recommendedName>
</protein>
<gene>
    <name evidence="2" type="ORF">GCM10010910_09510</name>
</gene>
<dbReference type="InterPro" id="IPR029058">
    <property type="entry name" value="AB_hydrolase_fold"/>
</dbReference>
<dbReference type="PANTHER" id="PTHR12277">
    <property type="entry name" value="ALPHA/BETA HYDROLASE DOMAIN-CONTAINING PROTEIN"/>
    <property type="match status" value="1"/>
</dbReference>
<proteinExistence type="predicted"/>
<dbReference type="RefSeq" id="WP_229661126.1">
    <property type="nucleotide sequence ID" value="NZ_BMMQ01000002.1"/>
</dbReference>
<dbReference type="SUPFAM" id="SSF53474">
    <property type="entry name" value="alpha/beta-Hydrolases"/>
    <property type="match status" value="1"/>
</dbReference>
<dbReference type="EMBL" id="BMMQ01000002">
    <property type="protein sequence ID" value="GGO61517.1"/>
    <property type="molecule type" value="Genomic_DNA"/>
</dbReference>
<evidence type="ECO:0000313" key="2">
    <source>
        <dbReference type="EMBL" id="GGO61517.1"/>
    </source>
</evidence>
<dbReference type="PANTHER" id="PTHR12277:SF79">
    <property type="entry name" value="XAA-PRO DIPEPTIDYL-PEPTIDASE-RELATED"/>
    <property type="match status" value="1"/>
</dbReference>
<dbReference type="Gene3D" id="3.40.50.1820">
    <property type="entry name" value="alpha/beta hydrolase"/>
    <property type="match status" value="1"/>
</dbReference>
<evidence type="ECO:0000313" key="3">
    <source>
        <dbReference type="Proteomes" id="UP000638043"/>
    </source>
</evidence>
<dbReference type="Proteomes" id="UP000638043">
    <property type="component" value="Unassembled WGS sequence"/>
</dbReference>
<reference evidence="3" key="1">
    <citation type="journal article" date="2019" name="Int. J. Syst. Evol. Microbiol.">
        <title>The Global Catalogue of Microorganisms (GCM) 10K type strain sequencing project: providing services to taxonomists for standard genome sequencing and annotation.</title>
        <authorList>
            <consortium name="The Broad Institute Genomics Platform"/>
            <consortium name="The Broad Institute Genome Sequencing Center for Infectious Disease"/>
            <person name="Wu L."/>
            <person name="Ma J."/>
        </authorList>
    </citation>
    <scope>NUCLEOTIDE SEQUENCE [LARGE SCALE GENOMIC DNA]</scope>
    <source>
        <strain evidence="3">CGMCC 4.7181</strain>
    </source>
</reference>
<accession>A0ABQ2N084</accession>
<feature type="domain" description="AB hydrolase-1" evidence="1">
    <location>
        <begin position="156"/>
        <end position="366"/>
    </location>
</feature>
<comment type="caution">
    <text evidence="2">The sequence shown here is derived from an EMBL/GenBank/DDBJ whole genome shotgun (WGS) entry which is preliminary data.</text>
</comment>
<name>A0ABQ2N084_9MICO</name>
<dbReference type="InterPro" id="IPR000073">
    <property type="entry name" value="AB_hydrolase_1"/>
</dbReference>
<keyword evidence="3" id="KW-1185">Reference proteome</keyword>
<sequence>MKPARIVAAITGAAAVVAAGAAALGWIVARTLTAPVSGRDFDLRVHDVEHDGERTWIVLDRTSDTAATGIYNLGFEHGGWAQLGPEIRDHGPDRIARAVTGASDGLEPKPGDRVSWSGIYYATPADAGLDAREITIQTPGGACPAWRIDGSSTWAIHIHGLGGTRAGTLRGVQVATELGYTSLAVSYRNDGDGPIIGSGRATLGWTEADDVEAAIHYALRCGADRVILFGWSMGGTIALQLVLRPHLKPFLAGLVLDSPVLDWRRAIRANCKHAGLPGFAEKLAMPWLESAPLARLLGLPSEIPIDAMSYRTSAKRLTTPTLIIHGAGDLSVPIDAAADLRDMRPDRVELYQFNSGHTVSWNREPAAWRTTMSHWLQRTT</sequence>
<organism evidence="2 3">
    <name type="scientific">Microbacterium nanhaiense</name>
    <dbReference type="NCBI Taxonomy" id="1301026"/>
    <lineage>
        <taxon>Bacteria</taxon>
        <taxon>Bacillati</taxon>
        <taxon>Actinomycetota</taxon>
        <taxon>Actinomycetes</taxon>
        <taxon>Micrococcales</taxon>
        <taxon>Microbacteriaceae</taxon>
        <taxon>Microbacterium</taxon>
    </lineage>
</organism>